<dbReference type="InterPro" id="IPR052509">
    <property type="entry name" value="Metal_resp_DNA-bind_regulator"/>
</dbReference>
<organism evidence="2 3">
    <name type="scientific">Methanosphaera stadtmanae</name>
    <dbReference type="NCBI Taxonomy" id="2317"/>
    <lineage>
        <taxon>Archaea</taxon>
        <taxon>Methanobacteriati</taxon>
        <taxon>Methanobacteriota</taxon>
        <taxon>Methanomada group</taxon>
        <taxon>Methanobacteria</taxon>
        <taxon>Methanobacteriales</taxon>
        <taxon>Methanobacteriaceae</taxon>
        <taxon>Methanosphaera</taxon>
    </lineage>
</organism>
<dbReference type="Proteomes" id="UP000248557">
    <property type="component" value="Unassembled WGS sequence"/>
</dbReference>
<dbReference type="Pfam" id="PF03551">
    <property type="entry name" value="PadR"/>
    <property type="match status" value="1"/>
</dbReference>
<evidence type="ECO:0000259" key="1">
    <source>
        <dbReference type="Pfam" id="PF03551"/>
    </source>
</evidence>
<dbReference type="PANTHER" id="PTHR33169">
    <property type="entry name" value="PADR-FAMILY TRANSCRIPTIONAL REGULATOR"/>
    <property type="match status" value="1"/>
</dbReference>
<gene>
    <name evidence="2" type="ORF">CA615_00980</name>
</gene>
<dbReference type="RefSeq" id="WP_112149290.1">
    <property type="nucleotide sequence ID" value="NZ_NGJK01000012.1"/>
</dbReference>
<dbReference type="PANTHER" id="PTHR33169:SF14">
    <property type="entry name" value="TRANSCRIPTIONAL REGULATOR RV3488"/>
    <property type="match status" value="1"/>
</dbReference>
<dbReference type="InterPro" id="IPR005149">
    <property type="entry name" value="Tscrpt_reg_PadR_N"/>
</dbReference>
<reference evidence="2 3" key="1">
    <citation type="submission" date="2017-05" db="EMBL/GenBank/DDBJ databases">
        <title>Host range expansion of the Methanosphaera genus to humans and monogastric animals involves recent and extensive reduction in genome content.</title>
        <authorList>
            <person name="Hoedt E.C."/>
            <person name="Volmer J.G."/>
            <person name="Parks D.H."/>
            <person name="Rosewarne C.P."/>
            <person name="Denman S.E."/>
            <person name="Mcsweeney C.S."/>
            <person name="O Cuiv P."/>
            <person name="Hugenholtz P."/>
            <person name="Tyson G.W."/>
            <person name="Morrison M."/>
        </authorList>
    </citation>
    <scope>NUCLEOTIDE SEQUENCE [LARGE SCALE GENOMIC DNA]</scope>
    <source>
        <strain evidence="2 3">PA5</strain>
    </source>
</reference>
<evidence type="ECO:0000313" key="3">
    <source>
        <dbReference type="Proteomes" id="UP000248557"/>
    </source>
</evidence>
<name>A0A328Q7N1_9EURY</name>
<accession>A0A328Q7N1</accession>
<comment type="caution">
    <text evidence="2">The sequence shown here is derived from an EMBL/GenBank/DDBJ whole genome shotgun (WGS) entry which is preliminary data.</text>
</comment>
<evidence type="ECO:0000313" key="2">
    <source>
        <dbReference type="EMBL" id="RAP03676.1"/>
    </source>
</evidence>
<dbReference type="Gene3D" id="1.10.10.10">
    <property type="entry name" value="Winged helix-like DNA-binding domain superfamily/Winged helix DNA-binding domain"/>
    <property type="match status" value="1"/>
</dbReference>
<dbReference type="AlphaFoldDB" id="A0A328Q7N1"/>
<dbReference type="InterPro" id="IPR036388">
    <property type="entry name" value="WH-like_DNA-bd_sf"/>
</dbReference>
<proteinExistence type="predicted"/>
<sequence length="141" mass="16404">MVEKDINSCDFEEIMLNTKFHNALVKGVRNIFILWLISKEKIHGYGIMSILNKTHSDVSGKKAVHSSTIYPILHTLEKDGLIKSSQELNGNHKVKMYEITNKGLKMLDSLKQFMHKKRPENNMLISFFDDMLFNDNMFIKK</sequence>
<dbReference type="InterPro" id="IPR036390">
    <property type="entry name" value="WH_DNA-bd_sf"/>
</dbReference>
<protein>
    <recommendedName>
        <fullName evidence="1">Transcription regulator PadR N-terminal domain-containing protein</fullName>
    </recommendedName>
</protein>
<feature type="domain" description="Transcription regulator PadR N-terminal" evidence="1">
    <location>
        <begin position="33"/>
        <end position="107"/>
    </location>
</feature>
<dbReference type="EMBL" id="NGJK01000012">
    <property type="protein sequence ID" value="RAP03676.1"/>
    <property type="molecule type" value="Genomic_DNA"/>
</dbReference>
<dbReference type="SUPFAM" id="SSF46785">
    <property type="entry name" value="Winged helix' DNA-binding domain"/>
    <property type="match status" value="1"/>
</dbReference>